<evidence type="ECO:0000256" key="1">
    <source>
        <dbReference type="SAM" id="Phobius"/>
    </source>
</evidence>
<evidence type="ECO:0008006" key="4">
    <source>
        <dbReference type="Google" id="ProtNLM"/>
    </source>
</evidence>
<comment type="caution">
    <text evidence="2">The sequence shown here is derived from an EMBL/GenBank/DDBJ whole genome shotgun (WGS) entry which is preliminary data.</text>
</comment>
<proteinExistence type="predicted"/>
<keyword evidence="1" id="KW-0812">Transmembrane</keyword>
<dbReference type="RefSeq" id="WP_187716518.1">
    <property type="nucleotide sequence ID" value="NZ_JACTAH010000001.1"/>
</dbReference>
<gene>
    <name evidence="2" type="ORF">IFO67_02175</name>
</gene>
<protein>
    <recommendedName>
        <fullName evidence="4">Flp pilus-assembly TadG-like N-terminal domain-containing protein</fullName>
    </recommendedName>
</protein>
<reference evidence="3" key="1">
    <citation type="submission" date="2023-07" db="EMBL/GenBank/DDBJ databases">
        <title>Thauera sp. CAU 1555 isolated from sand of Yaerae Beach.</title>
        <authorList>
            <person name="Kim W."/>
        </authorList>
    </citation>
    <scope>NUCLEOTIDE SEQUENCE [LARGE SCALE GENOMIC DNA]</scope>
    <source>
        <strain evidence="3">CAU 1555</strain>
    </source>
</reference>
<organism evidence="2 3">
    <name type="scientific">Thauera sedimentorum</name>
    <dbReference type="NCBI Taxonomy" id="2767595"/>
    <lineage>
        <taxon>Bacteria</taxon>
        <taxon>Pseudomonadati</taxon>
        <taxon>Pseudomonadota</taxon>
        <taxon>Betaproteobacteria</taxon>
        <taxon>Rhodocyclales</taxon>
        <taxon>Zoogloeaceae</taxon>
        <taxon>Thauera</taxon>
    </lineage>
</organism>
<name>A0ABR9B6Z8_9RHOO</name>
<keyword evidence="3" id="KW-1185">Reference proteome</keyword>
<evidence type="ECO:0000313" key="3">
    <source>
        <dbReference type="Proteomes" id="UP000603602"/>
    </source>
</evidence>
<dbReference type="Proteomes" id="UP000603602">
    <property type="component" value="Unassembled WGS sequence"/>
</dbReference>
<accession>A0ABR9B6Z8</accession>
<keyword evidence="1" id="KW-0472">Membrane</keyword>
<keyword evidence="1" id="KW-1133">Transmembrane helix</keyword>
<evidence type="ECO:0000313" key="2">
    <source>
        <dbReference type="EMBL" id="MBD8501679.1"/>
    </source>
</evidence>
<sequence>MRAERGPRRQCLSPGPRRQAGQAAIYGLFVILGAVVALFFLFNTGQLSAEKTKLVNTGDAVAYSAGVMNARTLNYQAYANRAMLANTVAIAQLVSLSSWIDYVETLGDGGSGVSWSKYIAYYPSYLVADYAGEYLSYLNEDLWDGSILEGLASASDEIIRNRLMHAQQLAHAGLIPARQRVMEEVARANYKDDGSVTVETLFLGGADMAGFVTRYADDERTRFAEAARTAANRDGFVPRRSWLMPALYPDGCSYMFDWLSRRGGTELIGFDEWKALDTLSEWRWKTSKSGACYITEYAVGHGARIAAEDPDSDTDFSRYDYARMVNPSASMLALSEASSESWGYSGLPDFYDLSESSLDEDDPTLRFAVRIRRPVAQTRTGEGRSAVRGSGSGTRLAALNDFQAAPAGGDELVAVSASEVFFERTDDNAYGQSQGTPVEIGSLFNPFWQVRLVAADDEARFAQGQQGAYLP</sequence>
<dbReference type="EMBL" id="JACYTO010000001">
    <property type="protein sequence ID" value="MBD8501679.1"/>
    <property type="molecule type" value="Genomic_DNA"/>
</dbReference>
<feature type="transmembrane region" description="Helical" evidence="1">
    <location>
        <begin position="23"/>
        <end position="42"/>
    </location>
</feature>